<proteinExistence type="predicted"/>
<sequence length="65" mass="7758">MSKNVRTVRFDDKQIKRIEEFLVRNPFLDFSSLTRLAIDQFVQNPTVQIQPIVKGKNARHKEREM</sequence>
<gene>
    <name evidence="1" type="ORF">AZI85_17215</name>
</gene>
<name>A0A150WTF7_BDEBC</name>
<comment type="caution">
    <text evidence="1">The sequence shown here is derived from an EMBL/GenBank/DDBJ whole genome shotgun (WGS) entry which is preliminary data.</text>
</comment>
<dbReference type="EMBL" id="LUKF01000008">
    <property type="protein sequence ID" value="KYG67619.1"/>
    <property type="molecule type" value="Genomic_DNA"/>
</dbReference>
<evidence type="ECO:0000313" key="1">
    <source>
        <dbReference type="EMBL" id="KYG67619.1"/>
    </source>
</evidence>
<evidence type="ECO:0000313" key="2">
    <source>
        <dbReference type="Proteomes" id="UP000075391"/>
    </source>
</evidence>
<organism evidence="1 2">
    <name type="scientific">Bdellovibrio bacteriovorus</name>
    <dbReference type="NCBI Taxonomy" id="959"/>
    <lineage>
        <taxon>Bacteria</taxon>
        <taxon>Pseudomonadati</taxon>
        <taxon>Bdellovibrionota</taxon>
        <taxon>Bdellovibrionia</taxon>
        <taxon>Bdellovibrionales</taxon>
        <taxon>Pseudobdellovibrionaceae</taxon>
        <taxon>Bdellovibrio</taxon>
    </lineage>
</organism>
<protein>
    <submittedName>
        <fullName evidence="1">Uncharacterized protein</fullName>
    </submittedName>
</protein>
<reference evidence="1 2" key="1">
    <citation type="submission" date="2016-03" db="EMBL/GenBank/DDBJ databases">
        <authorList>
            <person name="Ploux O."/>
        </authorList>
    </citation>
    <scope>NUCLEOTIDE SEQUENCE [LARGE SCALE GENOMIC DNA]</scope>
    <source>
        <strain evidence="1 2">BER2</strain>
    </source>
</reference>
<accession>A0A150WTF7</accession>
<dbReference type="AlphaFoldDB" id="A0A150WTF7"/>
<dbReference type="Proteomes" id="UP000075391">
    <property type="component" value="Unassembled WGS sequence"/>
</dbReference>